<dbReference type="PANTHER" id="PTHR16253:SF0">
    <property type="entry name" value="TETRATRICOPEPTIDE REPEAT PROTEIN 22"/>
    <property type="match status" value="1"/>
</dbReference>
<dbReference type="Gene3D" id="1.25.40.10">
    <property type="entry name" value="Tetratricopeptide repeat domain"/>
    <property type="match status" value="2"/>
</dbReference>
<dbReference type="Ensembl" id="ENSNLET00000018594.3">
    <property type="protein sequence ID" value="ENSNLEP00000017711.2"/>
    <property type="gene ID" value="ENSNLEG00000014562.3"/>
</dbReference>
<dbReference type="SMART" id="SM00028">
    <property type="entry name" value="TPR"/>
    <property type="match status" value="3"/>
</dbReference>
<dbReference type="InterPro" id="IPR011990">
    <property type="entry name" value="TPR-like_helical_dom_sf"/>
</dbReference>
<dbReference type="OMA" id="HHRALAW"/>
<dbReference type="EMBL" id="ADFV01026895">
    <property type="status" value="NOT_ANNOTATED_CDS"/>
    <property type="molecule type" value="Genomic_DNA"/>
</dbReference>
<reference evidence="1 2" key="1">
    <citation type="submission" date="2012-10" db="EMBL/GenBank/DDBJ databases">
        <authorList>
            <consortium name="Gibbon Genome Sequencing Consortium"/>
        </authorList>
    </citation>
    <scope>NUCLEOTIDE SEQUENCE [LARGE SCALE GENOMIC DNA]</scope>
</reference>
<dbReference type="SUPFAM" id="SSF48452">
    <property type="entry name" value="TPR-like"/>
    <property type="match status" value="2"/>
</dbReference>
<dbReference type="EMBL" id="ADFV01026894">
    <property type="status" value="NOT_ANNOTATED_CDS"/>
    <property type="molecule type" value="Genomic_DNA"/>
</dbReference>
<dbReference type="InParanoid" id="G1RWT4"/>
<proteinExistence type="predicted"/>
<reference evidence="1" key="2">
    <citation type="submission" date="2025-08" db="UniProtKB">
        <authorList>
            <consortium name="Ensembl"/>
        </authorList>
    </citation>
    <scope>IDENTIFICATION</scope>
</reference>
<keyword evidence="2" id="KW-1185">Reference proteome</keyword>
<gene>
    <name evidence="1" type="primary">TTC22</name>
</gene>
<dbReference type="EMBL" id="ADFV01026897">
    <property type="status" value="NOT_ANNOTATED_CDS"/>
    <property type="molecule type" value="Genomic_DNA"/>
</dbReference>
<dbReference type="PANTHER" id="PTHR16253">
    <property type="entry name" value="TETRATRICOPEPTIDE REPEAT PROTEIN 22"/>
    <property type="match status" value="1"/>
</dbReference>
<dbReference type="GeneTree" id="ENSGT00390000007658"/>
<dbReference type="AlphaFoldDB" id="G1RWT4"/>
<sequence length="514" mass="56729">MAELEAVADDLDALIDDLDYLPGHFHLEMQLNFEPRSPAPQRARDLKLQREGLRQELELAAAPQRPAVRHLLGAFAFYLEELDEARECFLEVAHEHPGNLNAWANLAHVYGRLGQEEEEEACAARLAGLMGLAEEPEAAGNPQLRAARCLAEQGYAHGFDVGCASPEERARGLAAGIALYDKALGYGQQIPMEEKRGWYFTMATLYIRSGKRVAGVRDGGGRGVTLSHPSPPALAWCYLGMLLERKDTFSTTPMGVHDCGYSGTDPLDCFGKAIEIAKNQPPILNRLAKIFYFLGKQDMATGTCNMALDVLRDPELNWQAYCTRAKIHIRAYLHDLERAKMGLGGMPDRNHLACAKADLEEVVRVCPGFKAYLDIGQVYYYMGVDAVQELLAVDEAALNQALVFLAKAGESEVGATLPELQLLRGKCLRIKGEDANAAACFKRAVELDDAGSSHTDGFGCLLEALLAQWSQAQLSDGELGREVDAWLRRAQDKYPAARLRQELQRVWRGHTDEC</sequence>
<dbReference type="FunCoup" id="G1RWT4">
    <property type="interactions" value="12"/>
</dbReference>
<evidence type="ECO:0000313" key="2">
    <source>
        <dbReference type="Proteomes" id="UP000001073"/>
    </source>
</evidence>
<dbReference type="HOGENOM" id="CLU_034944_1_0_1"/>
<accession>G1RWT4</accession>
<dbReference type="InterPro" id="IPR042342">
    <property type="entry name" value="TTC22"/>
</dbReference>
<dbReference type="Pfam" id="PF13181">
    <property type="entry name" value="TPR_8"/>
    <property type="match status" value="1"/>
</dbReference>
<dbReference type="eggNOG" id="ENOG502QPNX">
    <property type="taxonomic scope" value="Eukaryota"/>
</dbReference>
<reference evidence="1" key="3">
    <citation type="submission" date="2025-09" db="UniProtKB">
        <authorList>
            <consortium name="Ensembl"/>
        </authorList>
    </citation>
    <scope>IDENTIFICATION</scope>
</reference>
<dbReference type="EMBL" id="ADFV01026896">
    <property type="status" value="NOT_ANNOTATED_CDS"/>
    <property type="molecule type" value="Genomic_DNA"/>
</dbReference>
<name>G1RWT4_NOMLE</name>
<evidence type="ECO:0000313" key="1">
    <source>
        <dbReference type="Ensembl" id="ENSNLEP00000017711.2"/>
    </source>
</evidence>
<dbReference type="InterPro" id="IPR019734">
    <property type="entry name" value="TPR_rpt"/>
</dbReference>
<protein>
    <submittedName>
        <fullName evidence="1">Tetratricopeptide repeat domain 22</fullName>
    </submittedName>
</protein>
<dbReference type="Proteomes" id="UP000001073">
    <property type="component" value="Chromosome 5"/>
</dbReference>
<organism evidence="1 2">
    <name type="scientific">Nomascus leucogenys</name>
    <name type="common">Northern white-cheeked gibbon</name>
    <name type="synonym">Hylobates leucogenys</name>
    <dbReference type="NCBI Taxonomy" id="61853"/>
    <lineage>
        <taxon>Eukaryota</taxon>
        <taxon>Metazoa</taxon>
        <taxon>Chordata</taxon>
        <taxon>Craniata</taxon>
        <taxon>Vertebrata</taxon>
        <taxon>Euteleostomi</taxon>
        <taxon>Mammalia</taxon>
        <taxon>Eutheria</taxon>
        <taxon>Euarchontoglires</taxon>
        <taxon>Primates</taxon>
        <taxon>Haplorrhini</taxon>
        <taxon>Catarrhini</taxon>
        <taxon>Hylobatidae</taxon>
        <taxon>Nomascus</taxon>
    </lineage>
</organism>